<accession>A0ABT1R0B8</accession>
<dbReference type="PROSITE" id="PS00676">
    <property type="entry name" value="SIGMA54_INTERACT_2"/>
    <property type="match status" value="1"/>
</dbReference>
<dbReference type="EMBL" id="WHSB02000001">
    <property type="protein sequence ID" value="MCQ4628622.1"/>
    <property type="molecule type" value="Genomic_DNA"/>
</dbReference>
<dbReference type="Gene3D" id="1.10.8.60">
    <property type="match status" value="1"/>
</dbReference>
<dbReference type="InterPro" id="IPR002197">
    <property type="entry name" value="HTH_Fis"/>
</dbReference>
<keyword evidence="2" id="KW-0067">ATP-binding</keyword>
<name>A0ABT1R0B8_9HYPH</name>
<dbReference type="Pfam" id="PF02954">
    <property type="entry name" value="HTH_8"/>
    <property type="match status" value="1"/>
</dbReference>
<dbReference type="PROSITE" id="PS00688">
    <property type="entry name" value="SIGMA54_INTERACT_3"/>
    <property type="match status" value="1"/>
</dbReference>
<sequence>MTATTNHSHTVISALGQSARLQGANQPHLSRVVASWERCVEQYGLDPYKVAFPTVVTQTELKSYQERVEDLIAVAMPEVERLFTRFVAHDYIVSLTDGRGVTVLFRSQNPSAGKCADSGLILGAVWSEELQGTNGIGTCLAEAKPVSIVMDNHFDERLVDFSCTVAPIFGGGGKVAAALNVSTARPSDHSVQSIVSEVVRRAARRIENRFFSRCHTGRDLLRVSQYEDFSDVGVEMRMALDSSGRIVDATPDVLRFLSRKNTSLIGQSLFDVTGAGRNVFSSAESAEIEVNGNRFFIRLAESDKRPALAATASRVLPKAAVQAPDMKLLVGDDPAMALQIGRMQKLVDRRLPVLLQGETGSGKTALAKALHQASAWSKGPFVSINCAAIPPELIESELFGYRPGAFTGASKQGSKGRIAEADGGTLFLDEIGDMPLALQTRLLQVLSDGEFVALGATEHTKVQFSLISASLHDIPKLVEEGRFRQDLFYRLSGATLSVPPLRARSDRHLVIERFLLREAAEAGIPDARIDPAVLKILLAYQWPGNIRELKHVARFAATLAETATISLRDLPPPFKSDSAGGPADVTGNERQIIELALQQSGWNVKLAAQRLGISRATLHRRISALGLIRMASAP</sequence>
<evidence type="ECO:0000313" key="9">
    <source>
        <dbReference type="EMBL" id="MCQ4628622.1"/>
    </source>
</evidence>
<dbReference type="PANTHER" id="PTHR32071">
    <property type="entry name" value="TRANSCRIPTIONAL REGULATORY PROTEIN"/>
    <property type="match status" value="1"/>
</dbReference>
<keyword evidence="5" id="KW-0238">DNA-binding</keyword>
<dbReference type="SMART" id="SM00382">
    <property type="entry name" value="AAA"/>
    <property type="match status" value="1"/>
</dbReference>
<evidence type="ECO:0000256" key="2">
    <source>
        <dbReference type="ARBA" id="ARBA00022840"/>
    </source>
</evidence>
<dbReference type="InterPro" id="IPR025662">
    <property type="entry name" value="Sigma_54_int_dom_ATP-bd_1"/>
</dbReference>
<evidence type="ECO:0000256" key="3">
    <source>
        <dbReference type="ARBA" id="ARBA00023012"/>
    </source>
</evidence>
<dbReference type="Pfam" id="PF25601">
    <property type="entry name" value="AAA_lid_14"/>
    <property type="match status" value="1"/>
</dbReference>
<dbReference type="InterPro" id="IPR058031">
    <property type="entry name" value="AAA_lid_NorR"/>
</dbReference>
<dbReference type="PROSITE" id="PS00675">
    <property type="entry name" value="SIGMA54_INTERACT_1"/>
    <property type="match status" value="1"/>
</dbReference>
<keyword evidence="3" id="KW-0902">Two-component regulatory system</keyword>
<dbReference type="InterPro" id="IPR025944">
    <property type="entry name" value="Sigma_54_int_dom_CS"/>
</dbReference>
<evidence type="ECO:0000256" key="5">
    <source>
        <dbReference type="ARBA" id="ARBA00023125"/>
    </source>
</evidence>
<dbReference type="Gene3D" id="1.10.10.60">
    <property type="entry name" value="Homeodomain-like"/>
    <property type="match status" value="1"/>
</dbReference>
<dbReference type="Gene3D" id="3.30.450.40">
    <property type="match status" value="1"/>
</dbReference>
<dbReference type="InterPro" id="IPR009057">
    <property type="entry name" value="Homeodomain-like_sf"/>
</dbReference>
<comment type="caution">
    <text evidence="9">The sequence shown here is derived from an EMBL/GenBank/DDBJ whole genome shotgun (WGS) entry which is preliminary data.</text>
</comment>
<keyword evidence="1" id="KW-0547">Nucleotide-binding</keyword>
<dbReference type="InterPro" id="IPR002078">
    <property type="entry name" value="Sigma_54_int"/>
</dbReference>
<dbReference type="PRINTS" id="PR01590">
    <property type="entry name" value="HTHFIS"/>
</dbReference>
<reference evidence="9" key="1">
    <citation type="submission" date="2021-07" db="EMBL/GenBank/DDBJ databases">
        <title>Shinella sp. nov., a novel member of the genus Shinella from water.</title>
        <authorList>
            <person name="Deng Y."/>
        </authorList>
    </citation>
    <scope>NUCLEOTIDE SEQUENCE</scope>
    <source>
        <strain evidence="9">CPCC 100929</strain>
    </source>
</reference>
<keyword evidence="6" id="KW-0010">Activator</keyword>
<evidence type="ECO:0000256" key="6">
    <source>
        <dbReference type="ARBA" id="ARBA00023159"/>
    </source>
</evidence>
<dbReference type="SUPFAM" id="SSF46689">
    <property type="entry name" value="Homeodomain-like"/>
    <property type="match status" value="1"/>
</dbReference>
<dbReference type="Pfam" id="PF00158">
    <property type="entry name" value="Sigma54_activat"/>
    <property type="match status" value="1"/>
</dbReference>
<dbReference type="InterPro" id="IPR027417">
    <property type="entry name" value="P-loop_NTPase"/>
</dbReference>
<gene>
    <name evidence="9" type="ORF">GB927_001165</name>
</gene>
<dbReference type="SUPFAM" id="SSF55781">
    <property type="entry name" value="GAF domain-like"/>
    <property type="match status" value="1"/>
</dbReference>
<protein>
    <submittedName>
        <fullName evidence="9">Sigma-54-dependent Fis family transcriptional regulator</fullName>
    </submittedName>
</protein>
<dbReference type="Pfam" id="PF01590">
    <property type="entry name" value="GAF"/>
    <property type="match status" value="1"/>
</dbReference>
<keyword evidence="7" id="KW-0804">Transcription</keyword>
<dbReference type="PROSITE" id="PS50045">
    <property type="entry name" value="SIGMA54_INTERACT_4"/>
    <property type="match status" value="1"/>
</dbReference>
<evidence type="ECO:0000259" key="8">
    <source>
        <dbReference type="PROSITE" id="PS50045"/>
    </source>
</evidence>
<organism evidence="9 10">
    <name type="scientific">Shinella lacus</name>
    <dbReference type="NCBI Taxonomy" id="2654216"/>
    <lineage>
        <taxon>Bacteria</taxon>
        <taxon>Pseudomonadati</taxon>
        <taxon>Pseudomonadota</taxon>
        <taxon>Alphaproteobacteria</taxon>
        <taxon>Hyphomicrobiales</taxon>
        <taxon>Rhizobiaceae</taxon>
        <taxon>Shinella</taxon>
    </lineage>
</organism>
<dbReference type="SUPFAM" id="SSF52540">
    <property type="entry name" value="P-loop containing nucleoside triphosphate hydrolases"/>
    <property type="match status" value="1"/>
</dbReference>
<evidence type="ECO:0000256" key="4">
    <source>
        <dbReference type="ARBA" id="ARBA00023015"/>
    </source>
</evidence>
<evidence type="ECO:0000256" key="7">
    <source>
        <dbReference type="ARBA" id="ARBA00023163"/>
    </source>
</evidence>
<keyword evidence="10" id="KW-1185">Reference proteome</keyword>
<dbReference type="InterPro" id="IPR025943">
    <property type="entry name" value="Sigma_54_int_dom_ATP-bd_2"/>
</dbReference>
<dbReference type="Proteomes" id="UP000996601">
    <property type="component" value="Unassembled WGS sequence"/>
</dbReference>
<proteinExistence type="predicted"/>
<evidence type="ECO:0000313" key="10">
    <source>
        <dbReference type="Proteomes" id="UP000996601"/>
    </source>
</evidence>
<evidence type="ECO:0000256" key="1">
    <source>
        <dbReference type="ARBA" id="ARBA00022741"/>
    </source>
</evidence>
<dbReference type="CDD" id="cd00009">
    <property type="entry name" value="AAA"/>
    <property type="match status" value="1"/>
</dbReference>
<dbReference type="PANTHER" id="PTHR32071:SF77">
    <property type="entry name" value="TRANSCRIPTIONAL REGULATORY PROTEIN"/>
    <property type="match status" value="1"/>
</dbReference>
<dbReference type="InterPro" id="IPR029016">
    <property type="entry name" value="GAF-like_dom_sf"/>
</dbReference>
<keyword evidence="4" id="KW-0805">Transcription regulation</keyword>
<feature type="domain" description="Sigma-54 factor interaction" evidence="8">
    <location>
        <begin position="329"/>
        <end position="558"/>
    </location>
</feature>
<dbReference type="CDD" id="cd00194">
    <property type="entry name" value="UBA_like_SF"/>
    <property type="match status" value="1"/>
</dbReference>
<dbReference type="Gene3D" id="3.40.50.300">
    <property type="entry name" value="P-loop containing nucleotide triphosphate hydrolases"/>
    <property type="match status" value="1"/>
</dbReference>
<dbReference type="InterPro" id="IPR003593">
    <property type="entry name" value="AAA+_ATPase"/>
</dbReference>
<dbReference type="InterPro" id="IPR003018">
    <property type="entry name" value="GAF"/>
</dbReference>
<dbReference type="RefSeq" id="WP_256114672.1">
    <property type="nucleotide sequence ID" value="NZ_WHSB02000001.1"/>
</dbReference>